<accession>A0A5R8XZ68</accession>
<dbReference type="CDD" id="cd00130">
    <property type="entry name" value="PAS"/>
    <property type="match status" value="2"/>
</dbReference>
<dbReference type="Pfam" id="PF13426">
    <property type="entry name" value="PAS_9"/>
    <property type="match status" value="2"/>
</dbReference>
<dbReference type="EMBL" id="VANU01000005">
    <property type="protein sequence ID" value="TLP36965.1"/>
    <property type="molecule type" value="Genomic_DNA"/>
</dbReference>
<dbReference type="AlphaFoldDB" id="A0A5R8XZ68"/>
<name>A0A5R8XZ68_9BACT</name>
<dbReference type="PROSITE" id="PS50887">
    <property type="entry name" value="GGDEF"/>
    <property type="match status" value="1"/>
</dbReference>
<dbReference type="Gene3D" id="3.20.20.450">
    <property type="entry name" value="EAL domain"/>
    <property type="match status" value="1"/>
</dbReference>
<keyword evidence="1" id="KW-1133">Transmembrane helix</keyword>
<evidence type="ECO:0000259" key="4">
    <source>
        <dbReference type="PROSITE" id="PS50883"/>
    </source>
</evidence>
<feature type="transmembrane region" description="Helical" evidence="1">
    <location>
        <begin position="242"/>
        <end position="260"/>
    </location>
</feature>
<dbReference type="SUPFAM" id="SSF55785">
    <property type="entry name" value="PYP-like sensor domain (PAS domain)"/>
    <property type="match status" value="2"/>
</dbReference>
<reference evidence="6 7" key="1">
    <citation type="submission" date="2019-05" db="EMBL/GenBank/DDBJ databases">
        <title>Arcobacter sp. nov., isolated from sea sediment.</title>
        <authorList>
            <person name="Kim W."/>
        </authorList>
    </citation>
    <scope>NUCLEOTIDE SEQUENCE [LARGE SCALE GENOMIC DNA]</scope>
    <source>
        <strain evidence="6 7">CAU 1517</strain>
    </source>
</reference>
<dbReference type="InterPro" id="IPR000160">
    <property type="entry name" value="GGDEF_dom"/>
</dbReference>
<dbReference type="NCBIfam" id="TIGR00254">
    <property type="entry name" value="GGDEF"/>
    <property type="match status" value="1"/>
</dbReference>
<dbReference type="SMART" id="SM00086">
    <property type="entry name" value="PAC"/>
    <property type="match status" value="2"/>
</dbReference>
<feature type="domain" description="PAS" evidence="2">
    <location>
        <begin position="272"/>
        <end position="318"/>
    </location>
</feature>
<dbReference type="PANTHER" id="PTHR44757:SF2">
    <property type="entry name" value="BIOFILM ARCHITECTURE MAINTENANCE PROTEIN MBAA"/>
    <property type="match status" value="1"/>
</dbReference>
<dbReference type="SUPFAM" id="SSF55073">
    <property type="entry name" value="Nucleotide cyclase"/>
    <property type="match status" value="1"/>
</dbReference>
<dbReference type="Gene3D" id="3.30.70.270">
    <property type="match status" value="1"/>
</dbReference>
<dbReference type="InterPro" id="IPR001610">
    <property type="entry name" value="PAC"/>
</dbReference>
<dbReference type="InterPro" id="IPR035965">
    <property type="entry name" value="PAS-like_dom_sf"/>
</dbReference>
<dbReference type="InterPro" id="IPR000014">
    <property type="entry name" value="PAS"/>
</dbReference>
<dbReference type="FunFam" id="3.30.70.270:FF:000001">
    <property type="entry name" value="Diguanylate cyclase domain protein"/>
    <property type="match status" value="1"/>
</dbReference>
<comment type="caution">
    <text evidence="6">The sequence shown here is derived from an EMBL/GenBank/DDBJ whole genome shotgun (WGS) entry which is preliminary data.</text>
</comment>
<dbReference type="OrthoDB" id="5372181at2"/>
<feature type="domain" description="PAS" evidence="2">
    <location>
        <begin position="393"/>
        <end position="438"/>
    </location>
</feature>
<dbReference type="Pfam" id="PF00563">
    <property type="entry name" value="EAL"/>
    <property type="match status" value="1"/>
</dbReference>
<proteinExistence type="predicted"/>
<dbReference type="InterPro" id="IPR000700">
    <property type="entry name" value="PAS-assoc_C"/>
</dbReference>
<dbReference type="InterPro" id="IPR035919">
    <property type="entry name" value="EAL_sf"/>
</dbReference>
<dbReference type="GO" id="GO:0003824">
    <property type="term" value="F:catalytic activity"/>
    <property type="evidence" value="ECO:0007669"/>
    <property type="project" value="UniProtKB-ARBA"/>
</dbReference>
<dbReference type="CDD" id="cd01949">
    <property type="entry name" value="GGDEF"/>
    <property type="match status" value="1"/>
</dbReference>
<evidence type="ECO:0000259" key="2">
    <source>
        <dbReference type="PROSITE" id="PS50112"/>
    </source>
</evidence>
<dbReference type="Gene3D" id="3.30.450.20">
    <property type="entry name" value="PAS domain"/>
    <property type="match status" value="2"/>
</dbReference>
<evidence type="ECO:0000259" key="3">
    <source>
        <dbReference type="PROSITE" id="PS50113"/>
    </source>
</evidence>
<dbReference type="RefSeq" id="WP_138153219.1">
    <property type="nucleotide sequence ID" value="NZ_VANU01000005.1"/>
</dbReference>
<dbReference type="InterPro" id="IPR001633">
    <property type="entry name" value="EAL_dom"/>
</dbReference>
<evidence type="ECO:0000313" key="6">
    <source>
        <dbReference type="EMBL" id="TLP36965.1"/>
    </source>
</evidence>
<dbReference type="SMART" id="SM00267">
    <property type="entry name" value="GGDEF"/>
    <property type="match status" value="1"/>
</dbReference>
<dbReference type="Pfam" id="PF00990">
    <property type="entry name" value="GGDEF"/>
    <property type="match status" value="1"/>
</dbReference>
<dbReference type="PANTHER" id="PTHR44757">
    <property type="entry name" value="DIGUANYLATE CYCLASE DGCP"/>
    <property type="match status" value="1"/>
</dbReference>
<dbReference type="SUPFAM" id="SSF141868">
    <property type="entry name" value="EAL domain-like"/>
    <property type="match status" value="1"/>
</dbReference>
<gene>
    <name evidence="6" type="ORF">FDK22_12025</name>
</gene>
<dbReference type="InterPro" id="IPR052155">
    <property type="entry name" value="Biofilm_reg_signaling"/>
</dbReference>
<dbReference type="PROSITE" id="PS50883">
    <property type="entry name" value="EAL"/>
    <property type="match status" value="1"/>
</dbReference>
<dbReference type="PROSITE" id="PS50113">
    <property type="entry name" value="PAC"/>
    <property type="match status" value="1"/>
</dbReference>
<dbReference type="NCBIfam" id="TIGR00229">
    <property type="entry name" value="sensory_box"/>
    <property type="match status" value="2"/>
</dbReference>
<dbReference type="CDD" id="cd01948">
    <property type="entry name" value="EAL"/>
    <property type="match status" value="1"/>
</dbReference>
<feature type="domain" description="GGDEF" evidence="5">
    <location>
        <begin position="550"/>
        <end position="683"/>
    </location>
</feature>
<keyword evidence="1" id="KW-0472">Membrane</keyword>
<feature type="transmembrane region" description="Helical" evidence="1">
    <location>
        <begin position="7"/>
        <end position="28"/>
    </location>
</feature>
<dbReference type="Proteomes" id="UP000308901">
    <property type="component" value="Unassembled WGS sequence"/>
</dbReference>
<dbReference type="PROSITE" id="PS50112">
    <property type="entry name" value="PAS"/>
    <property type="match status" value="2"/>
</dbReference>
<keyword evidence="7" id="KW-1185">Reference proteome</keyword>
<feature type="domain" description="PAC" evidence="3">
    <location>
        <begin position="343"/>
        <end position="396"/>
    </location>
</feature>
<protein>
    <submittedName>
        <fullName evidence="6">EAL domain-containing protein</fullName>
    </submittedName>
</protein>
<dbReference type="InterPro" id="IPR043128">
    <property type="entry name" value="Rev_trsase/Diguanyl_cyclase"/>
</dbReference>
<feature type="domain" description="EAL" evidence="4">
    <location>
        <begin position="692"/>
        <end position="946"/>
    </location>
</feature>
<organism evidence="6 7">
    <name type="scientific">Arcobacter arenosus</name>
    <dbReference type="NCBI Taxonomy" id="2576037"/>
    <lineage>
        <taxon>Bacteria</taxon>
        <taxon>Pseudomonadati</taxon>
        <taxon>Campylobacterota</taxon>
        <taxon>Epsilonproteobacteria</taxon>
        <taxon>Campylobacterales</taxon>
        <taxon>Arcobacteraceae</taxon>
        <taxon>Arcobacter</taxon>
    </lineage>
</organism>
<sequence>MVKIKDLFIVQLFLFSLVIIGLFSYLFFLENGKSNYEKYKNNLNKMVVSNLFINNFLEKRDTFINFDKVVFQTNSFESFLENILKNDVEKEFGEDFNLSIKKIKKLFLKKTELVERFKSRQASLLNSLHYIYELNHALPKDIKEEKKKLFEEITFLIMQEFIKIDKNEKDIANLITKLEEENKNHLTHKDQLFIVHSKKFIENLNFLENLRTEIYGLDLLNTIQKTQLNLEKIYNEKLKNQFLISFIFFISIIIILSLMYKQHMKAKKIKNELSAFKYAVENSDNSIVLTDAKKNILYVNDNFERITGYQKGDVFGQTPEVLGSGETPQEVYDDLNKKLESGDKWEGEFVNKKKDGTLFYEKASIVPIKIDDKITNYLAIKLDITEYIEQSEELKLSAAIFENIKEGILICGADKRILTVNRGFESILGYSKSELIGEKPSLFKSGFHDFIFYKKMWQDLKDKGSWRGKIYDKKKSGEMIPIWLNISAIKNNNGEVSRYIAVHTSLQEIIKSQKKAEFLAYHDSLTSLPNRVKLESDLEYTINIANRNELEIFVLFIDLDRFKIINDTLGHGIGDELLKIVAKRIKSILRETDILARMGGDEFIVVLDTSRNKKGAGFVCEKILDIIKEPIIIQNNNLTTTASIGVAVFPNDGKDITSLIKNADTAMYYAKKLGKNNYQFYDEKLSLDVHAQLKIEQSLKSAILDNEFYLNYQPQYNIKTKEVTSFEALVRWQSKELGYVRPDKFIPIAEDNGMIYEIGKFVFEQACEAFVEFKKINKNLKYIAINISSVQFKDKNFVNDIFYIVCKYNLKPSEIELEVTERYVMEYSQSNLNTMDELRDLGFRFSIDDFGTGYSSMGYLTKFPIDIIKVDKSFIDGTPNDNNNVQIVKAIVVLSKSLGFSVVAEGIEYKEQEEFLQSLNCDFGQGYLFSKPLSFDDTLTILEKKN</sequence>
<dbReference type="InterPro" id="IPR045812">
    <property type="entry name" value="DAHL"/>
</dbReference>
<keyword evidence="1" id="KW-0812">Transmembrane</keyword>
<dbReference type="InterPro" id="IPR029787">
    <property type="entry name" value="Nucleotide_cyclase"/>
</dbReference>
<dbReference type="SMART" id="SM00091">
    <property type="entry name" value="PAS"/>
    <property type="match status" value="2"/>
</dbReference>
<dbReference type="Pfam" id="PF19443">
    <property type="entry name" value="DAHL"/>
    <property type="match status" value="1"/>
</dbReference>
<evidence type="ECO:0000256" key="1">
    <source>
        <dbReference type="SAM" id="Phobius"/>
    </source>
</evidence>
<evidence type="ECO:0000259" key="5">
    <source>
        <dbReference type="PROSITE" id="PS50887"/>
    </source>
</evidence>
<evidence type="ECO:0000313" key="7">
    <source>
        <dbReference type="Proteomes" id="UP000308901"/>
    </source>
</evidence>
<dbReference type="SMART" id="SM00052">
    <property type="entry name" value="EAL"/>
    <property type="match status" value="1"/>
</dbReference>